<dbReference type="InterPro" id="IPR036291">
    <property type="entry name" value="NAD(P)-bd_dom_sf"/>
</dbReference>
<dbReference type="Gene3D" id="3.40.50.720">
    <property type="entry name" value="NAD(P)-binding Rossmann-like Domain"/>
    <property type="match status" value="1"/>
</dbReference>
<feature type="domain" description="Gfo/Idh/MocA-like oxidoreductase N-terminal" evidence="3">
    <location>
        <begin position="7"/>
        <end position="121"/>
    </location>
</feature>
<gene>
    <name evidence="5" type="ORF">SAMN05216283_104174</name>
</gene>
<organism evidence="5 6">
    <name type="scientific">Sunxiuqinia elliptica</name>
    <dbReference type="NCBI Taxonomy" id="655355"/>
    <lineage>
        <taxon>Bacteria</taxon>
        <taxon>Pseudomonadati</taxon>
        <taxon>Bacteroidota</taxon>
        <taxon>Bacteroidia</taxon>
        <taxon>Marinilabiliales</taxon>
        <taxon>Prolixibacteraceae</taxon>
        <taxon>Sunxiuqinia</taxon>
    </lineage>
</organism>
<dbReference type="PANTHER" id="PTHR43708">
    <property type="entry name" value="CONSERVED EXPRESSED OXIDOREDUCTASE (EUROFUNG)"/>
    <property type="match status" value="1"/>
</dbReference>
<protein>
    <submittedName>
        <fullName evidence="5">Predicted dehydrogenase</fullName>
    </submittedName>
</protein>
<dbReference type="SUPFAM" id="SSF51735">
    <property type="entry name" value="NAD(P)-binding Rossmann-fold domains"/>
    <property type="match status" value="1"/>
</dbReference>
<comment type="similarity">
    <text evidence="1">Belongs to the Gfo/Idh/MocA family.</text>
</comment>
<dbReference type="InterPro" id="IPR000683">
    <property type="entry name" value="Gfo/Idh/MocA-like_OxRdtase_N"/>
</dbReference>
<evidence type="ECO:0000256" key="2">
    <source>
        <dbReference type="ARBA" id="ARBA00023002"/>
    </source>
</evidence>
<dbReference type="GO" id="GO:0000166">
    <property type="term" value="F:nucleotide binding"/>
    <property type="evidence" value="ECO:0007669"/>
    <property type="project" value="InterPro"/>
</dbReference>
<dbReference type="GO" id="GO:0016491">
    <property type="term" value="F:oxidoreductase activity"/>
    <property type="evidence" value="ECO:0007669"/>
    <property type="project" value="UniProtKB-KW"/>
</dbReference>
<dbReference type="PANTHER" id="PTHR43708:SF5">
    <property type="entry name" value="CONSERVED EXPRESSED OXIDOREDUCTASE (EUROFUNG)-RELATED"/>
    <property type="match status" value="1"/>
</dbReference>
<feature type="domain" description="Gfo/Idh/MocA-like oxidoreductase C-terminal" evidence="4">
    <location>
        <begin position="134"/>
        <end position="347"/>
    </location>
</feature>
<dbReference type="Gene3D" id="3.30.360.10">
    <property type="entry name" value="Dihydrodipicolinate Reductase, domain 2"/>
    <property type="match status" value="1"/>
</dbReference>
<dbReference type="STRING" id="655355.SAMN05216283_104174"/>
<evidence type="ECO:0000313" key="6">
    <source>
        <dbReference type="Proteomes" id="UP000198964"/>
    </source>
</evidence>
<dbReference type="InterPro" id="IPR051317">
    <property type="entry name" value="Gfo/Idh/MocA_oxidoreduct"/>
</dbReference>
<reference evidence="5 6" key="1">
    <citation type="submission" date="2016-10" db="EMBL/GenBank/DDBJ databases">
        <authorList>
            <person name="de Groot N.N."/>
        </authorList>
    </citation>
    <scope>NUCLEOTIDE SEQUENCE [LARGE SCALE GENOMIC DNA]</scope>
    <source>
        <strain evidence="5 6">CGMCC 1.9156</strain>
    </source>
</reference>
<evidence type="ECO:0000259" key="4">
    <source>
        <dbReference type="Pfam" id="PF02894"/>
    </source>
</evidence>
<dbReference type="Pfam" id="PF01408">
    <property type="entry name" value="GFO_IDH_MocA"/>
    <property type="match status" value="1"/>
</dbReference>
<dbReference type="RefSeq" id="WP_093919854.1">
    <property type="nucleotide sequence ID" value="NZ_FONW01000004.1"/>
</dbReference>
<sequence length="349" mass="40262">MEKIIQVALASFGMSGKVFHGPSLKVNQGFRVHSILERTKNQSLELFPEAKIVRSFAELLQQSEVDLVIINTPDQFHFDMCKQALNAGKHVVVEKPFTHTIEQADCLIDLAHQKNRILSVYQNRRWDGDFLTVKKILGNGMLGRLVEFESHFDRYRNFIQANTWKETSDERNGVLFNLGSHMVDQILQLFGTPRTVTAHLDKLRKGSLVDDYYDLRFQYEDFAAILKSSYLVREPGPRYSLHGTHGSFHKWGIDPQEELLKKGHLPNEDNWGQEPSEAWGTINTEWHGLHHQGKIETIPGDYKIFYENIYEAIALGKELAVKAEQSREVIQLLDYCLQSNEEKRTIPIR</sequence>
<dbReference type="AlphaFoldDB" id="A0A1I2HN05"/>
<dbReference type="EMBL" id="FONW01000004">
    <property type="protein sequence ID" value="SFF31159.1"/>
    <property type="molecule type" value="Genomic_DNA"/>
</dbReference>
<dbReference type="InterPro" id="IPR004104">
    <property type="entry name" value="Gfo/Idh/MocA-like_OxRdtase_C"/>
</dbReference>
<proteinExistence type="inferred from homology"/>
<evidence type="ECO:0000313" key="5">
    <source>
        <dbReference type="EMBL" id="SFF31159.1"/>
    </source>
</evidence>
<evidence type="ECO:0000259" key="3">
    <source>
        <dbReference type="Pfam" id="PF01408"/>
    </source>
</evidence>
<dbReference type="Proteomes" id="UP000198964">
    <property type="component" value="Unassembled WGS sequence"/>
</dbReference>
<keyword evidence="2" id="KW-0560">Oxidoreductase</keyword>
<keyword evidence="6" id="KW-1185">Reference proteome</keyword>
<dbReference type="SUPFAM" id="SSF55347">
    <property type="entry name" value="Glyceraldehyde-3-phosphate dehydrogenase-like, C-terminal domain"/>
    <property type="match status" value="1"/>
</dbReference>
<evidence type="ECO:0000256" key="1">
    <source>
        <dbReference type="ARBA" id="ARBA00010928"/>
    </source>
</evidence>
<accession>A0A1I2HN05</accession>
<name>A0A1I2HN05_9BACT</name>
<dbReference type="Pfam" id="PF02894">
    <property type="entry name" value="GFO_IDH_MocA_C"/>
    <property type="match status" value="1"/>
</dbReference>